<dbReference type="SUPFAM" id="SSF52540">
    <property type="entry name" value="P-loop containing nucleoside triphosphate hydrolases"/>
    <property type="match status" value="1"/>
</dbReference>
<dbReference type="STRING" id="596152.DesU5LDRAFT_2704"/>
<dbReference type="CDD" id="cd01131">
    <property type="entry name" value="PilT"/>
    <property type="match status" value="1"/>
</dbReference>
<dbReference type="Gene3D" id="3.30.450.90">
    <property type="match status" value="1"/>
</dbReference>
<feature type="compositionally biased region" description="Pro residues" evidence="2">
    <location>
        <begin position="347"/>
        <end position="365"/>
    </location>
</feature>
<accession>I2Q3K0</accession>
<name>I2Q3K0_9BACT</name>
<dbReference type="GO" id="GO:0016887">
    <property type="term" value="F:ATP hydrolysis activity"/>
    <property type="evidence" value="ECO:0007669"/>
    <property type="project" value="InterPro"/>
</dbReference>
<organism evidence="4">
    <name type="scientific">Desulfovibrio sp. U5L</name>
    <dbReference type="NCBI Taxonomy" id="596152"/>
    <lineage>
        <taxon>Bacteria</taxon>
        <taxon>Pseudomonadati</taxon>
        <taxon>Thermodesulfobacteriota</taxon>
        <taxon>Desulfovibrionia</taxon>
        <taxon>Desulfovibrionales</taxon>
        <taxon>Desulfovibrionaceae</taxon>
        <taxon>Desulfovibrio</taxon>
    </lineage>
</organism>
<dbReference type="Gene3D" id="3.40.50.300">
    <property type="entry name" value="P-loop containing nucleotide triphosphate hydrolases"/>
    <property type="match status" value="1"/>
</dbReference>
<dbReference type="InterPro" id="IPR027417">
    <property type="entry name" value="P-loop_NTPase"/>
</dbReference>
<dbReference type="EMBL" id="JH600068">
    <property type="protein sequence ID" value="EIG54356.1"/>
    <property type="molecule type" value="Genomic_DNA"/>
</dbReference>
<comment type="similarity">
    <text evidence="1">Belongs to the GSP E family.</text>
</comment>
<evidence type="ECO:0000313" key="4">
    <source>
        <dbReference type="EMBL" id="EIG54356.1"/>
    </source>
</evidence>
<dbReference type="OrthoDB" id="9805147at2"/>
<dbReference type="InterPro" id="IPR001482">
    <property type="entry name" value="T2SS/T4SS_dom"/>
</dbReference>
<evidence type="ECO:0000256" key="1">
    <source>
        <dbReference type="ARBA" id="ARBA00006611"/>
    </source>
</evidence>
<sequence length="416" mass="46006">MEKFTKLVSTCVRNGITDLHIRTGQPVAVRKTGHLHFQREIVFDTAEMDALLKYVTTERQRRLLAERWSVDFSTYSSDAQMRLNAFYTADGLGLAVRFLPSVVPDFEALNLHPSLRELCSLHHGLILICGPTGNGKSTTIAAMIREINQTRSAHVITLEDPIEYRFSSEKALMDQRELGAHFPSFEQGLQDVLREDADVIMVGELRDPETMRLTINAAEAGHLVIATLHAGTPEEALLRLCNAFGEGSQDFARAQIASSLGAVVVQHMEILARVGFRAPVLSIVRSSVSVKNVIRENRFNQLESIQQAGRGEGMFTFERYREDFLDQKTNLVPPTVAFRPSTAAVPPVRPVEAPQPPPPCDPKLPPAGSLGNQPVGQPANPPAAPRFQERDGAGPYRIDDETPLEELVAQMRKTMA</sequence>
<dbReference type="eggNOG" id="COG2805">
    <property type="taxonomic scope" value="Bacteria"/>
</dbReference>
<dbReference type="InterPro" id="IPR050921">
    <property type="entry name" value="T4SS_GSP_E_ATPase"/>
</dbReference>
<dbReference type="HOGENOM" id="CLU_013446_4_3_7"/>
<dbReference type="PANTHER" id="PTHR30486">
    <property type="entry name" value="TWITCHING MOTILITY PROTEIN PILT"/>
    <property type="match status" value="1"/>
</dbReference>
<gene>
    <name evidence="4" type="ORF">DesU5LDRAFT_2704</name>
</gene>
<evidence type="ECO:0000259" key="3">
    <source>
        <dbReference type="Pfam" id="PF00437"/>
    </source>
</evidence>
<feature type="compositionally biased region" description="Basic and acidic residues" evidence="2">
    <location>
        <begin position="387"/>
        <end position="400"/>
    </location>
</feature>
<feature type="domain" description="Bacterial type II secretion system protein E" evidence="3">
    <location>
        <begin position="70"/>
        <end position="268"/>
    </location>
</feature>
<evidence type="ECO:0000256" key="2">
    <source>
        <dbReference type="SAM" id="MobiDB-lite"/>
    </source>
</evidence>
<dbReference type="GO" id="GO:0005524">
    <property type="term" value="F:ATP binding"/>
    <property type="evidence" value="ECO:0007669"/>
    <property type="project" value="InterPro"/>
</dbReference>
<proteinExistence type="inferred from homology"/>
<dbReference type="AlphaFoldDB" id="I2Q3K0"/>
<reference evidence="4" key="1">
    <citation type="submission" date="2011-11" db="EMBL/GenBank/DDBJ databases">
        <title>Improved High-Quality Draft sequence of Desulfovibrio sp. U5L.</title>
        <authorList>
            <consortium name="US DOE Joint Genome Institute"/>
            <person name="Lucas S."/>
            <person name="Han J."/>
            <person name="Lapidus A."/>
            <person name="Cheng J.-F."/>
            <person name="Goodwin L."/>
            <person name="Pitluck S."/>
            <person name="Peters L."/>
            <person name="Ovchinnikova G."/>
            <person name="Held B."/>
            <person name="Detter J.C."/>
            <person name="Han C."/>
            <person name="Tapia R."/>
            <person name="Land M."/>
            <person name="Hauser L."/>
            <person name="Kyrpides N."/>
            <person name="Ivanova N."/>
            <person name="Pagani I."/>
            <person name="Gabster J."/>
            <person name="Walker C."/>
            <person name="Stolyar S."/>
            <person name="Stahl D."/>
            <person name="Arkin A."/>
            <person name="Dehal P."/>
            <person name="Hazen T."/>
            <person name="Woyke T."/>
        </authorList>
    </citation>
    <scope>NUCLEOTIDE SEQUENCE [LARGE SCALE GENOMIC DNA]</scope>
    <source>
        <strain evidence="4">U5L</strain>
    </source>
</reference>
<dbReference type="Pfam" id="PF00437">
    <property type="entry name" value="T2SSE"/>
    <property type="match status" value="1"/>
</dbReference>
<protein>
    <submittedName>
        <fullName evidence="4">Tfp pilus assembly protein, pilus retraction ATPase PilT</fullName>
    </submittedName>
</protein>
<dbReference type="InterPro" id="IPR006321">
    <property type="entry name" value="PilT/PilU"/>
</dbReference>
<feature type="region of interest" description="Disordered" evidence="2">
    <location>
        <begin position="346"/>
        <end position="403"/>
    </location>
</feature>